<proteinExistence type="predicted"/>
<reference evidence="2" key="1">
    <citation type="journal article" date="2019" name="Int. J. Syst. Evol. Microbiol.">
        <title>The Global Catalogue of Microorganisms (GCM) 10K type strain sequencing project: providing services to taxonomists for standard genome sequencing and annotation.</title>
        <authorList>
            <consortium name="The Broad Institute Genomics Platform"/>
            <consortium name="The Broad Institute Genome Sequencing Center for Infectious Disease"/>
            <person name="Wu L."/>
            <person name="Ma J."/>
        </authorList>
    </citation>
    <scope>NUCLEOTIDE SEQUENCE [LARGE SCALE GENOMIC DNA]</scope>
    <source>
        <strain evidence="2">CGMCC 4.1641</strain>
    </source>
</reference>
<evidence type="ECO:0000313" key="1">
    <source>
        <dbReference type="EMBL" id="MFC5144983.1"/>
    </source>
</evidence>
<sequence length="240" mass="26576">MAKVEPRSPNREVNLRHGGYASDMCPRCGHVRSGKKPQHSVPELVDSKQLRDAVGEIYHAMQADRKLTPDAAVMLGVLEARIGGNEYCFAACSSGLIDISPYLKAITYHKGAWQAAKPEVPTVEHNPLRWKGQWRTVKGEKVNIPLTANGVEIPRIGQTCAAVKLLLELGNRVAQSGKRREVEYVRMSEQYYVGPENTTASREWHGKGATCSWTAHSCGPCNVRIPYLICDVPSNWIENA</sequence>
<protein>
    <submittedName>
        <fullName evidence="1">Uncharacterized protein</fullName>
    </submittedName>
</protein>
<name>A0ABV9ZUB5_9ACTN</name>
<gene>
    <name evidence="1" type="ORF">ACFPP6_09905</name>
</gene>
<comment type="caution">
    <text evidence="1">The sequence shown here is derived from an EMBL/GenBank/DDBJ whole genome shotgun (WGS) entry which is preliminary data.</text>
</comment>
<evidence type="ECO:0000313" key="2">
    <source>
        <dbReference type="Proteomes" id="UP001596222"/>
    </source>
</evidence>
<keyword evidence="2" id="KW-1185">Reference proteome</keyword>
<accession>A0ABV9ZUB5</accession>
<dbReference type="EMBL" id="JBHSKJ010000004">
    <property type="protein sequence ID" value="MFC5144983.1"/>
    <property type="molecule type" value="Genomic_DNA"/>
</dbReference>
<dbReference type="RefSeq" id="WP_382039191.1">
    <property type="nucleotide sequence ID" value="NZ_JBHSKJ010000004.1"/>
</dbReference>
<organism evidence="1 2">
    <name type="scientific">Streptomyces aureoversilis</name>
    <dbReference type="NCBI Taxonomy" id="67277"/>
    <lineage>
        <taxon>Bacteria</taxon>
        <taxon>Bacillati</taxon>
        <taxon>Actinomycetota</taxon>
        <taxon>Actinomycetes</taxon>
        <taxon>Kitasatosporales</taxon>
        <taxon>Streptomycetaceae</taxon>
        <taxon>Streptomyces</taxon>
    </lineage>
</organism>
<dbReference type="Proteomes" id="UP001596222">
    <property type="component" value="Unassembled WGS sequence"/>
</dbReference>